<evidence type="ECO:0000313" key="2">
    <source>
        <dbReference type="Proteomes" id="UP000676336"/>
    </source>
</evidence>
<name>A0A8S3BMF3_9BILA</name>
<dbReference type="Gene3D" id="2.120.10.30">
    <property type="entry name" value="TolB, C-terminal domain"/>
    <property type="match status" value="1"/>
</dbReference>
<organism evidence="1 2">
    <name type="scientific">Rotaria magnacalcarata</name>
    <dbReference type="NCBI Taxonomy" id="392030"/>
    <lineage>
        <taxon>Eukaryota</taxon>
        <taxon>Metazoa</taxon>
        <taxon>Spiralia</taxon>
        <taxon>Gnathifera</taxon>
        <taxon>Rotifera</taxon>
        <taxon>Eurotatoria</taxon>
        <taxon>Bdelloidea</taxon>
        <taxon>Philodinida</taxon>
        <taxon>Philodinidae</taxon>
        <taxon>Rotaria</taxon>
    </lineage>
</organism>
<reference evidence="1" key="1">
    <citation type="submission" date="2021-02" db="EMBL/GenBank/DDBJ databases">
        <authorList>
            <person name="Nowell W R."/>
        </authorList>
    </citation>
    <scope>NUCLEOTIDE SEQUENCE</scope>
</reference>
<dbReference type="Proteomes" id="UP000676336">
    <property type="component" value="Unassembled WGS sequence"/>
</dbReference>
<gene>
    <name evidence="1" type="ORF">SMN809_LOCUS48633</name>
</gene>
<evidence type="ECO:0000313" key="1">
    <source>
        <dbReference type="EMBL" id="CAF4834200.1"/>
    </source>
</evidence>
<feature type="non-terminal residue" evidence="1">
    <location>
        <position position="45"/>
    </location>
</feature>
<comment type="caution">
    <text evidence="1">The sequence shown here is derived from an EMBL/GenBank/DDBJ whole genome shotgun (WGS) entry which is preliminary data.</text>
</comment>
<sequence length="45" mass="4939">MRWYDSASYGDVIAGGLIRGDHANQLNRPEGLAFDRLGNLFVADS</sequence>
<accession>A0A8S3BMF3</accession>
<dbReference type="AlphaFoldDB" id="A0A8S3BMF3"/>
<dbReference type="InterPro" id="IPR011042">
    <property type="entry name" value="6-blade_b-propeller_TolB-like"/>
</dbReference>
<dbReference type="EMBL" id="CAJOBI010156703">
    <property type="protein sequence ID" value="CAF4834200.1"/>
    <property type="molecule type" value="Genomic_DNA"/>
</dbReference>
<proteinExistence type="predicted"/>
<protein>
    <submittedName>
        <fullName evidence="1">Uncharacterized protein</fullName>
    </submittedName>
</protein>